<feature type="transmembrane region" description="Helical" evidence="1">
    <location>
        <begin position="12"/>
        <end position="38"/>
    </location>
</feature>
<gene>
    <name evidence="2" type="ORF">RFI_00537</name>
</gene>
<proteinExistence type="predicted"/>
<dbReference type="Proteomes" id="UP000023152">
    <property type="component" value="Unassembled WGS sequence"/>
</dbReference>
<keyword evidence="3" id="KW-1185">Reference proteome</keyword>
<dbReference type="AlphaFoldDB" id="X6PEQ7"/>
<evidence type="ECO:0000313" key="2">
    <source>
        <dbReference type="EMBL" id="ETO36524.1"/>
    </source>
</evidence>
<comment type="caution">
    <text evidence="2">The sequence shown here is derived from an EMBL/GenBank/DDBJ whole genome shotgun (WGS) entry which is preliminary data.</text>
</comment>
<keyword evidence="1" id="KW-1133">Transmembrane helix</keyword>
<evidence type="ECO:0000256" key="1">
    <source>
        <dbReference type="SAM" id="Phobius"/>
    </source>
</evidence>
<protein>
    <submittedName>
        <fullName evidence="2">Uncharacterized protein</fullName>
    </submittedName>
</protein>
<dbReference type="EMBL" id="ASPP01000583">
    <property type="protein sequence ID" value="ETO36524.1"/>
    <property type="molecule type" value="Genomic_DNA"/>
</dbReference>
<name>X6PEQ7_RETFI</name>
<sequence length="267" mass="31677">TIKKLVFLISDYFVNTIISTYCYPIKLKIYFCLLLNFLRKCIKECRLWLLFFFAARTNMMLNPHNVHYLPNNHCSGQGQQRLAHFQQPVQSYVVPNYHYPNSTSTNVGHVGHLCLANNDYNAMISLSMSQQLQSELSKAYQLKQEQLRVSQQRHVEEMHHMNSHPHIRHHCAIIDRLDKEDSQYADFSRKVKDNESQFEASNDTFDNKHYIAQKMNAQRLSALGFFFYQKKDIYILYICTYLIVYMCEPFFFPLCLAFFFVFFPPVE</sequence>
<accession>X6PEQ7</accession>
<keyword evidence="1" id="KW-0472">Membrane</keyword>
<keyword evidence="1" id="KW-0812">Transmembrane</keyword>
<feature type="non-terminal residue" evidence="2">
    <location>
        <position position="1"/>
    </location>
</feature>
<reference evidence="2 3" key="1">
    <citation type="journal article" date="2013" name="Curr. Biol.">
        <title>The Genome of the Foraminiferan Reticulomyxa filosa.</title>
        <authorList>
            <person name="Glockner G."/>
            <person name="Hulsmann N."/>
            <person name="Schleicher M."/>
            <person name="Noegel A.A."/>
            <person name="Eichinger L."/>
            <person name="Gallinger C."/>
            <person name="Pawlowski J."/>
            <person name="Sierra R."/>
            <person name="Euteneuer U."/>
            <person name="Pillet L."/>
            <person name="Moustafa A."/>
            <person name="Platzer M."/>
            <person name="Groth M."/>
            <person name="Szafranski K."/>
            <person name="Schliwa M."/>
        </authorList>
    </citation>
    <scope>NUCLEOTIDE SEQUENCE [LARGE SCALE GENOMIC DNA]</scope>
</reference>
<feature type="transmembrane region" description="Helical" evidence="1">
    <location>
        <begin position="234"/>
        <end position="263"/>
    </location>
</feature>
<evidence type="ECO:0000313" key="3">
    <source>
        <dbReference type="Proteomes" id="UP000023152"/>
    </source>
</evidence>
<organism evidence="2 3">
    <name type="scientific">Reticulomyxa filosa</name>
    <dbReference type="NCBI Taxonomy" id="46433"/>
    <lineage>
        <taxon>Eukaryota</taxon>
        <taxon>Sar</taxon>
        <taxon>Rhizaria</taxon>
        <taxon>Retaria</taxon>
        <taxon>Foraminifera</taxon>
        <taxon>Monothalamids</taxon>
        <taxon>Reticulomyxidae</taxon>
        <taxon>Reticulomyxa</taxon>
    </lineage>
</organism>